<dbReference type="EMBL" id="FNJU01000002">
    <property type="protein sequence ID" value="SDP29463.1"/>
    <property type="molecule type" value="Genomic_DNA"/>
</dbReference>
<name>A0A1H0RIR5_9BACI</name>
<dbReference type="PIRSF" id="PIRSF037260">
    <property type="entry name" value="UPF0223"/>
    <property type="match status" value="1"/>
</dbReference>
<dbReference type="Pfam" id="PF05256">
    <property type="entry name" value="UPF0223"/>
    <property type="match status" value="1"/>
</dbReference>
<reference evidence="3" key="1">
    <citation type="submission" date="2016-10" db="EMBL/GenBank/DDBJ databases">
        <authorList>
            <person name="Varghese N."/>
            <person name="Submissions S."/>
        </authorList>
    </citation>
    <scope>NUCLEOTIDE SEQUENCE [LARGE SCALE GENOMIC DNA]</scope>
    <source>
        <strain evidence="3">IBRC-M10078</strain>
    </source>
</reference>
<dbReference type="InterPro" id="IPR007920">
    <property type="entry name" value="UPF0223"/>
</dbReference>
<dbReference type="Gene3D" id="1.10.220.80">
    <property type="entry name" value="BH2638-like"/>
    <property type="match status" value="1"/>
</dbReference>
<keyword evidence="3" id="KW-1185">Reference proteome</keyword>
<accession>A0A1H0RIR5</accession>
<evidence type="ECO:0000256" key="1">
    <source>
        <dbReference type="HAMAP-Rule" id="MF_01041"/>
    </source>
</evidence>
<comment type="similarity">
    <text evidence="1">Belongs to the UPF0223 family.</text>
</comment>
<dbReference type="Proteomes" id="UP000199159">
    <property type="component" value="Unassembled WGS sequence"/>
</dbReference>
<evidence type="ECO:0000313" key="2">
    <source>
        <dbReference type="EMBL" id="SDP29463.1"/>
    </source>
</evidence>
<dbReference type="SUPFAM" id="SSF158504">
    <property type="entry name" value="BH2638-like"/>
    <property type="match status" value="1"/>
</dbReference>
<dbReference type="InterPro" id="IPR023324">
    <property type="entry name" value="BH2638-like_sf"/>
</dbReference>
<proteinExistence type="inferred from homology"/>
<gene>
    <name evidence="2" type="ORF">SAMN05216565_102238</name>
</gene>
<dbReference type="RefSeq" id="WP_338011838.1">
    <property type="nucleotide sequence ID" value="NZ_FNJU01000002.1"/>
</dbReference>
<dbReference type="HAMAP" id="MF_01041">
    <property type="entry name" value="UPF0223"/>
    <property type="match status" value="1"/>
</dbReference>
<organism evidence="2 3">
    <name type="scientific">Litchfieldia salsa</name>
    <dbReference type="NCBI Taxonomy" id="930152"/>
    <lineage>
        <taxon>Bacteria</taxon>
        <taxon>Bacillati</taxon>
        <taxon>Bacillota</taxon>
        <taxon>Bacilli</taxon>
        <taxon>Bacillales</taxon>
        <taxon>Bacillaceae</taxon>
        <taxon>Litchfieldia</taxon>
    </lineage>
</organism>
<evidence type="ECO:0000313" key="3">
    <source>
        <dbReference type="Proteomes" id="UP000199159"/>
    </source>
</evidence>
<sequence>MNYQYPIDYSWETNETVDVIRFFQCVELAYEKGIERDILIAAYQRFKEIVPSKSEEKKLCKDFEEGSGYSTYLLLKKAKETSSEKIKG</sequence>
<dbReference type="STRING" id="930152.SAMN05216565_102238"/>
<dbReference type="AlphaFoldDB" id="A0A1H0RIR5"/>
<dbReference type="NCBIfam" id="NF003353">
    <property type="entry name" value="PRK04387.1"/>
    <property type="match status" value="1"/>
</dbReference>
<protein>
    <recommendedName>
        <fullName evidence="1">UPF0223 protein SAMN05216565_102238</fullName>
    </recommendedName>
</protein>